<organism evidence="1">
    <name type="scientific">Halobacterium salinarum (strain ATCC 33171 / DSM 3754 / JCM 8978 / NBRC 102687 / NCIMB 764 / 91-R6)</name>
    <dbReference type="NCBI Taxonomy" id="2597657"/>
    <lineage>
        <taxon>Archaea</taxon>
        <taxon>Methanobacteriati</taxon>
        <taxon>Methanobacteriota</taxon>
        <taxon>Stenosarchaea group</taxon>
        <taxon>Halobacteria</taxon>
        <taxon>Halobacteriales</taxon>
        <taxon>Halobacteriaceae</taxon>
        <taxon>Halobacterium</taxon>
    </lineage>
</organism>
<dbReference type="Proteomes" id="UP000296216">
    <property type="component" value="Chromosome"/>
</dbReference>
<evidence type="ECO:0000313" key="1">
    <source>
        <dbReference type="EMBL" id="QCC45109.1"/>
    </source>
</evidence>
<sequence>MASTSSPGWCVARSYAARVDVDADFGANPVVATHPVREHPDPPLLVAAVPDAGDAAAIMSGFEPV</sequence>
<dbReference type="EMBL" id="CP038631">
    <property type="protein sequence ID" value="QCC45109.1"/>
    <property type="molecule type" value="Genomic_DNA"/>
</dbReference>
<gene>
    <name evidence="1" type="ORF">HBSAL_07290</name>
</gene>
<name>A0A4D6GTJ1_HALS9</name>
<dbReference type="AlphaFoldDB" id="A0A4D6GTJ1"/>
<reference evidence="1" key="1">
    <citation type="journal article" date="2019" name="Microbiol. Resour. Announc.">
        <title>The Genome Sequence of the Halobacterium salinarum Type Strain Is Closely Related to That of Laboratory Strains NRC-1 and R1.</title>
        <authorList>
            <person name="Pfeiffer F."/>
            <person name="Marchfelder A."/>
            <person name="Habermann B."/>
            <person name="Dyall-Smith M.L."/>
        </authorList>
    </citation>
    <scope>NUCLEOTIDE SEQUENCE [LARGE SCALE GENOMIC DNA]</scope>
    <source>
        <strain evidence="1">91-R6</strain>
    </source>
</reference>
<proteinExistence type="predicted"/>
<reference evidence="1" key="2">
    <citation type="journal article" name="MicrobiologyOpen">
        <title>Whole-genome comparison between the type strain of Halobacterium salinarum (DSM 3754(T)) and the laboratory strains R1 and NRC-1.</title>
        <authorList>
            <person name="Pfeiffer F."/>
            <person name="Losensky G."/>
            <person name="Marchfelder A."/>
            <person name="Habermann B."/>
            <person name="Dyall-Smith M."/>
        </authorList>
    </citation>
    <scope>NUCLEOTIDE SEQUENCE</scope>
    <source>
        <strain evidence="1">91-R6</strain>
    </source>
</reference>
<accession>A0A4D6GTJ1</accession>
<protein>
    <submittedName>
        <fullName evidence="1">Uncharacterized protein</fullName>
    </submittedName>
</protein>